<dbReference type="PANTHER" id="PTHR43142">
    <property type="entry name" value="CARBOXYLIC ESTER HYDROLASE"/>
    <property type="match status" value="1"/>
</dbReference>
<dbReference type="InterPro" id="IPR029058">
    <property type="entry name" value="AB_hydrolase_fold"/>
</dbReference>
<evidence type="ECO:0000259" key="7">
    <source>
        <dbReference type="Pfam" id="PF00135"/>
    </source>
</evidence>
<name>A0A7R8UDB2_HERIL</name>
<evidence type="ECO:0000256" key="6">
    <source>
        <dbReference type="RuleBase" id="RU361235"/>
    </source>
</evidence>
<evidence type="ECO:0000256" key="4">
    <source>
        <dbReference type="ARBA" id="ARBA00023157"/>
    </source>
</evidence>
<dbReference type="PANTHER" id="PTHR43142:SF1">
    <property type="entry name" value="CARBOXYLIC ESTER HYDROLASE"/>
    <property type="match status" value="1"/>
</dbReference>
<dbReference type="FunCoup" id="A0A7R8UDB2">
    <property type="interactions" value="21"/>
</dbReference>
<evidence type="ECO:0000313" key="8">
    <source>
        <dbReference type="EMBL" id="CAD7078579.1"/>
    </source>
</evidence>
<dbReference type="Gene3D" id="3.40.50.1820">
    <property type="entry name" value="alpha/beta hydrolase"/>
    <property type="match status" value="1"/>
</dbReference>
<evidence type="ECO:0000313" key="9">
    <source>
        <dbReference type="Proteomes" id="UP000594454"/>
    </source>
</evidence>
<comment type="similarity">
    <text evidence="1 6">Belongs to the type-B carboxylesterase/lipase family.</text>
</comment>
<dbReference type="Pfam" id="PF00135">
    <property type="entry name" value="COesterase"/>
    <property type="match status" value="1"/>
</dbReference>
<evidence type="ECO:0000256" key="5">
    <source>
        <dbReference type="ARBA" id="ARBA00023180"/>
    </source>
</evidence>
<dbReference type="EMBL" id="LR899009">
    <property type="protein sequence ID" value="CAD7078579.1"/>
    <property type="molecule type" value="Genomic_DNA"/>
</dbReference>
<dbReference type="Proteomes" id="UP000594454">
    <property type="component" value="Chromosome 1"/>
</dbReference>
<gene>
    <name evidence="8" type="ORF">HERILL_LOCUS1837</name>
</gene>
<keyword evidence="4" id="KW-1015">Disulfide bond</keyword>
<protein>
    <recommendedName>
        <fullName evidence="6">Carboxylic ester hydrolase</fullName>
        <ecNumber evidence="6">3.1.1.-</ecNumber>
    </recommendedName>
</protein>
<proteinExistence type="inferred from homology"/>
<dbReference type="InterPro" id="IPR019826">
    <property type="entry name" value="Carboxylesterase_B_AS"/>
</dbReference>
<sequence length="569" mass="65235">MKEALNVKLDGNSDHTPGDQRAYIGFRYRQHRRKTSEKLVVETVYGPVRGVKRISCWDDPYYSFERIPYAKPPVGELRFAEPQPPEPWKKIMNCTKEAEPPLQYDKIFNQLKGKEDCLYLNVYTTNAKPSTPKPVMIWIYGGGFELGGATKVIYSPDYFMRKDVVFVTFNYRVGALGFLSLKDPALKVPGNAGLKDQVMALKWVKNNIARFGGDPDNITVFGESAGGASTHYLMLTEQTRGLFHKAILMSGTVHMYWALTPDHDWAYRLAKKVGYTGVNDDAKVLEFLKKADGKAICRKGSNLLSAEEVKERLDICHGPRIEPYITDQCIIPKDPRLMARETWSNEIPLVLGGNSFEGLLLYPNVKRNMGILKELGDCAYLVPNDLNLDRNSEQCKEFGLRLKKEYFGDKEPTLFPYLNLLSYKVFWHGIHRTVLSRLKYASAPTYLYRFDFDSENFNHFRNLVCGKGVRGVCHADELTYMFNSMFGHHKDPGTKEYSTIQRMIGMWTQFAYNSDPNFAGIEPTMWRAVKKDNMPMKCMNISDEVTFIDLPEHESLKVWDSMYSEDKLI</sequence>
<keyword evidence="3 6" id="KW-0378">Hydrolase</keyword>
<keyword evidence="9" id="KW-1185">Reference proteome</keyword>
<dbReference type="InParanoid" id="A0A7R8UDB2"/>
<keyword evidence="2" id="KW-0719">Serine esterase</keyword>
<evidence type="ECO:0000256" key="2">
    <source>
        <dbReference type="ARBA" id="ARBA00022487"/>
    </source>
</evidence>
<dbReference type="FunFam" id="3.40.50.1820:FF:000092">
    <property type="entry name" value="Carboxylic ester hydrolase"/>
    <property type="match status" value="1"/>
</dbReference>
<dbReference type="EC" id="3.1.1.-" evidence="6"/>
<keyword evidence="5" id="KW-0325">Glycoprotein</keyword>
<reference evidence="8 9" key="1">
    <citation type="submission" date="2020-11" db="EMBL/GenBank/DDBJ databases">
        <authorList>
            <person name="Wallbank WR R."/>
            <person name="Pardo Diaz C."/>
            <person name="Kozak K."/>
            <person name="Martin S."/>
            <person name="Jiggins C."/>
            <person name="Moest M."/>
            <person name="Warren A I."/>
            <person name="Generalovic N T."/>
            <person name="Byers J.R.P. K."/>
            <person name="Montejo-Kovacevich G."/>
            <person name="Yen C E."/>
        </authorList>
    </citation>
    <scope>NUCLEOTIDE SEQUENCE [LARGE SCALE GENOMIC DNA]</scope>
</reference>
<evidence type="ECO:0000256" key="1">
    <source>
        <dbReference type="ARBA" id="ARBA00005964"/>
    </source>
</evidence>
<dbReference type="SUPFAM" id="SSF53474">
    <property type="entry name" value="alpha/beta-Hydrolases"/>
    <property type="match status" value="1"/>
</dbReference>
<dbReference type="InterPro" id="IPR002018">
    <property type="entry name" value="CarbesteraseB"/>
</dbReference>
<dbReference type="PROSITE" id="PS00122">
    <property type="entry name" value="CARBOXYLESTERASE_B_1"/>
    <property type="match status" value="1"/>
</dbReference>
<organism evidence="8 9">
    <name type="scientific">Hermetia illucens</name>
    <name type="common">Black soldier fly</name>
    <dbReference type="NCBI Taxonomy" id="343691"/>
    <lineage>
        <taxon>Eukaryota</taxon>
        <taxon>Metazoa</taxon>
        <taxon>Ecdysozoa</taxon>
        <taxon>Arthropoda</taxon>
        <taxon>Hexapoda</taxon>
        <taxon>Insecta</taxon>
        <taxon>Pterygota</taxon>
        <taxon>Neoptera</taxon>
        <taxon>Endopterygota</taxon>
        <taxon>Diptera</taxon>
        <taxon>Brachycera</taxon>
        <taxon>Stratiomyomorpha</taxon>
        <taxon>Stratiomyidae</taxon>
        <taxon>Hermetiinae</taxon>
        <taxon>Hermetia</taxon>
    </lineage>
</organism>
<accession>A0A7R8UDB2</accession>
<dbReference type="AlphaFoldDB" id="A0A7R8UDB2"/>
<dbReference type="GO" id="GO:0052689">
    <property type="term" value="F:carboxylic ester hydrolase activity"/>
    <property type="evidence" value="ECO:0007669"/>
    <property type="project" value="UniProtKB-KW"/>
</dbReference>
<dbReference type="OrthoDB" id="19653at2759"/>
<evidence type="ECO:0000256" key="3">
    <source>
        <dbReference type="ARBA" id="ARBA00022801"/>
    </source>
</evidence>
<feature type="domain" description="Carboxylesterase type B" evidence="7">
    <location>
        <begin position="39"/>
        <end position="556"/>
    </location>
</feature>